<dbReference type="AlphaFoldDB" id="A0AAN9XEJ8"/>
<accession>A0AAN9XEJ8</accession>
<gene>
    <name evidence="1" type="ORF">VNO78_24817</name>
</gene>
<keyword evidence="2" id="KW-1185">Reference proteome</keyword>
<protein>
    <recommendedName>
        <fullName evidence="3">Reverse transcriptase zinc-binding domain-containing protein</fullName>
    </recommendedName>
</protein>
<organism evidence="1 2">
    <name type="scientific">Psophocarpus tetragonolobus</name>
    <name type="common">Winged bean</name>
    <name type="synonym">Dolichos tetragonolobus</name>
    <dbReference type="NCBI Taxonomy" id="3891"/>
    <lineage>
        <taxon>Eukaryota</taxon>
        <taxon>Viridiplantae</taxon>
        <taxon>Streptophyta</taxon>
        <taxon>Embryophyta</taxon>
        <taxon>Tracheophyta</taxon>
        <taxon>Spermatophyta</taxon>
        <taxon>Magnoliopsida</taxon>
        <taxon>eudicotyledons</taxon>
        <taxon>Gunneridae</taxon>
        <taxon>Pentapetalae</taxon>
        <taxon>rosids</taxon>
        <taxon>fabids</taxon>
        <taxon>Fabales</taxon>
        <taxon>Fabaceae</taxon>
        <taxon>Papilionoideae</taxon>
        <taxon>50 kb inversion clade</taxon>
        <taxon>NPAAA clade</taxon>
        <taxon>indigoferoid/millettioid clade</taxon>
        <taxon>Phaseoleae</taxon>
        <taxon>Psophocarpus</taxon>
    </lineage>
</organism>
<dbReference type="Proteomes" id="UP001386955">
    <property type="component" value="Unassembled WGS sequence"/>
</dbReference>
<dbReference type="EMBL" id="JAYMYS010000006">
    <property type="protein sequence ID" value="KAK7389623.1"/>
    <property type="molecule type" value="Genomic_DNA"/>
</dbReference>
<evidence type="ECO:0000313" key="2">
    <source>
        <dbReference type="Proteomes" id="UP001386955"/>
    </source>
</evidence>
<proteinExistence type="predicted"/>
<comment type="caution">
    <text evidence="1">The sequence shown here is derived from an EMBL/GenBank/DDBJ whole genome shotgun (WGS) entry which is preliminary data.</text>
</comment>
<evidence type="ECO:0008006" key="3">
    <source>
        <dbReference type="Google" id="ProtNLM"/>
    </source>
</evidence>
<reference evidence="1 2" key="1">
    <citation type="submission" date="2024-01" db="EMBL/GenBank/DDBJ databases">
        <title>The genomes of 5 underutilized Papilionoideae crops provide insights into root nodulation and disease resistanc.</title>
        <authorList>
            <person name="Jiang F."/>
        </authorList>
    </citation>
    <scope>NUCLEOTIDE SEQUENCE [LARGE SCALE GENOMIC DNA]</scope>
    <source>
        <strain evidence="1">DUOXIRENSHENG_FW03</strain>
        <tissue evidence="1">Leaves</tissue>
    </source>
</reference>
<evidence type="ECO:0000313" key="1">
    <source>
        <dbReference type="EMBL" id="KAK7389623.1"/>
    </source>
</evidence>
<sequence length="100" mass="11463">MEGFEDLYVTDLMNIDSGTWNIPLIEGFIVEDDVNAIIRTPLLISMVLDTSHLKMKGNWNILWQLNIPPRLCTFFWILCRGCLPIRLNLQACGCDIVHPC</sequence>
<name>A0AAN9XEJ8_PSOTE</name>